<dbReference type="PANTHER" id="PTHR45138">
    <property type="entry name" value="REGULATORY COMPONENTS OF SENSORY TRANSDUCTION SYSTEM"/>
    <property type="match status" value="1"/>
</dbReference>
<dbReference type="InterPro" id="IPR000160">
    <property type="entry name" value="GGDEF_dom"/>
</dbReference>
<dbReference type="SMART" id="SM00267">
    <property type="entry name" value="GGDEF"/>
    <property type="match status" value="1"/>
</dbReference>
<feature type="domain" description="GGDEF" evidence="1">
    <location>
        <begin position="484"/>
        <end position="612"/>
    </location>
</feature>
<dbReference type="RefSeq" id="WP_241369464.1">
    <property type="nucleotide sequence ID" value="NZ_JAKZFC010000003.1"/>
</dbReference>
<dbReference type="Gene3D" id="3.30.450.40">
    <property type="match status" value="2"/>
</dbReference>
<evidence type="ECO:0000313" key="2">
    <source>
        <dbReference type="EMBL" id="MCH7322407.1"/>
    </source>
</evidence>
<protein>
    <submittedName>
        <fullName evidence="2">Diguanylate cyclase</fullName>
        <ecNumber evidence="2">2.7.7.65</ecNumber>
    </submittedName>
</protein>
<dbReference type="CDD" id="cd01949">
    <property type="entry name" value="GGDEF"/>
    <property type="match status" value="1"/>
</dbReference>
<keyword evidence="2" id="KW-0548">Nucleotidyltransferase</keyword>
<organism evidence="2 3">
    <name type="scientific">Solibacillus palustris</name>
    <dbReference type="NCBI Taxonomy" id="2908203"/>
    <lineage>
        <taxon>Bacteria</taxon>
        <taxon>Bacillati</taxon>
        <taxon>Bacillota</taxon>
        <taxon>Bacilli</taxon>
        <taxon>Bacillales</taxon>
        <taxon>Caryophanaceae</taxon>
        <taxon>Solibacillus</taxon>
    </lineage>
</organism>
<name>A0ABS9UDI7_9BACL</name>
<dbReference type="EC" id="2.7.7.65" evidence="2"/>
<dbReference type="NCBIfam" id="TIGR00254">
    <property type="entry name" value="GGDEF"/>
    <property type="match status" value="1"/>
</dbReference>
<reference evidence="2 3" key="1">
    <citation type="submission" date="2022-03" db="EMBL/GenBank/DDBJ databases">
        <authorList>
            <person name="Jo J.-H."/>
            <person name="Im W.-T."/>
        </authorList>
    </citation>
    <scope>NUCLEOTIDE SEQUENCE [LARGE SCALE GENOMIC DNA]</scope>
    <source>
        <strain evidence="2 3">MA9</strain>
    </source>
</reference>
<dbReference type="SUPFAM" id="SSF55781">
    <property type="entry name" value="GAF domain-like"/>
    <property type="match status" value="2"/>
</dbReference>
<dbReference type="SUPFAM" id="SSF55073">
    <property type="entry name" value="Nucleotide cyclase"/>
    <property type="match status" value="1"/>
</dbReference>
<dbReference type="Proteomes" id="UP001316087">
    <property type="component" value="Unassembled WGS sequence"/>
</dbReference>
<dbReference type="PANTHER" id="PTHR45138:SF9">
    <property type="entry name" value="DIGUANYLATE CYCLASE DGCM-RELATED"/>
    <property type="match status" value="1"/>
</dbReference>
<dbReference type="InterPro" id="IPR029787">
    <property type="entry name" value="Nucleotide_cyclase"/>
</dbReference>
<proteinExistence type="predicted"/>
<evidence type="ECO:0000313" key="3">
    <source>
        <dbReference type="Proteomes" id="UP001316087"/>
    </source>
</evidence>
<dbReference type="InterPro" id="IPR043128">
    <property type="entry name" value="Rev_trsase/Diguanyl_cyclase"/>
</dbReference>
<dbReference type="Gene3D" id="3.30.70.270">
    <property type="match status" value="1"/>
</dbReference>
<dbReference type="GO" id="GO:0052621">
    <property type="term" value="F:diguanylate cyclase activity"/>
    <property type="evidence" value="ECO:0007669"/>
    <property type="project" value="UniProtKB-EC"/>
</dbReference>
<gene>
    <name evidence="2" type="ORF">LZ480_10935</name>
</gene>
<accession>A0ABS9UDI7</accession>
<dbReference type="InterPro" id="IPR029016">
    <property type="entry name" value="GAF-like_dom_sf"/>
</dbReference>
<sequence>MTEYQQLVDQFKSEILSLCIDSKENLNNFNDYFSLLAHGLNKYFTIQDSILFRLKGNSLKPNYTDYQFLNELTLNDVQPLLKSHYIIEIPKIVQKQNYLQNHTHIMPLIVEQSILGLIVFKCEDETKEAYLTPQLVQEVTKIYQFLLDSYKMQANEDKYRKLYAITDLFHSTMDIDVILENVLVAIEENFANFEVELILSNDQDRQTRVCIKPFDYLSERPSTIESFVSGEMKEEKASELDCCLLNAPIKGRQAIYGILQVKAPLKYVFSTTEKEFIRMLAHASGNALENAKLYHQSHRLVSDLQLINETSHRMNMKLSINEMLLFLQKQLLKSFQPKEIGFFFKNENQYKSTEVCTGFFQHEEVQIYIEHIEKHFEVTQDSLFIADFSRLIDEDIPFKSIMAIPMIVEEKINGFSIVLHNEPYFFSFDSFKLMQSLIHHSSLAISNSILRDRLQEMVDRDHLTKLYARRFSDNYVEQSIQKDDSGMFLLIDIDNFKKVNDSFGHQVGDEVLVQISSQLQQQIGTRGICSRWGGEELAVYIPNILNNEALKIAQSIVDIVPNKTNPSVTVSAGLITWNRHARPDFQDIFLQADTALYSAKRNGKNRYCLFADSMQLQH</sequence>
<keyword evidence="2" id="KW-0808">Transferase</keyword>
<comment type="caution">
    <text evidence="2">The sequence shown here is derived from an EMBL/GenBank/DDBJ whole genome shotgun (WGS) entry which is preliminary data.</text>
</comment>
<keyword evidence="3" id="KW-1185">Reference proteome</keyword>
<dbReference type="EMBL" id="JAKZFC010000003">
    <property type="protein sequence ID" value="MCH7322407.1"/>
    <property type="molecule type" value="Genomic_DNA"/>
</dbReference>
<evidence type="ECO:0000259" key="1">
    <source>
        <dbReference type="PROSITE" id="PS50887"/>
    </source>
</evidence>
<dbReference type="Pfam" id="PF00990">
    <property type="entry name" value="GGDEF"/>
    <property type="match status" value="1"/>
</dbReference>
<dbReference type="PROSITE" id="PS50887">
    <property type="entry name" value="GGDEF"/>
    <property type="match status" value="1"/>
</dbReference>
<dbReference type="InterPro" id="IPR050469">
    <property type="entry name" value="Diguanylate_Cyclase"/>
</dbReference>